<evidence type="ECO:0000313" key="6">
    <source>
        <dbReference type="EMBL" id="KAK6634478.1"/>
    </source>
</evidence>
<evidence type="ECO:0000259" key="5">
    <source>
        <dbReference type="Pfam" id="PF10058"/>
    </source>
</evidence>
<evidence type="ECO:0000256" key="4">
    <source>
        <dbReference type="SAM" id="MobiDB-lite"/>
    </source>
</evidence>
<evidence type="ECO:0000256" key="2">
    <source>
        <dbReference type="RuleBase" id="RU367073"/>
    </source>
</evidence>
<feature type="region of interest" description="Disordered" evidence="4">
    <location>
        <begin position="157"/>
        <end position="191"/>
    </location>
</feature>
<dbReference type="Pfam" id="PF10058">
    <property type="entry name" value="Zn_ribbon_10"/>
    <property type="match status" value="1"/>
</dbReference>
<proteinExistence type="inferred from homology"/>
<dbReference type="InterPro" id="IPR040115">
    <property type="entry name" value="Lnp"/>
</dbReference>
<keyword evidence="2" id="KW-0472">Membrane</keyword>
<reference evidence="6 7" key="1">
    <citation type="submission" date="2023-10" db="EMBL/GenBank/DDBJ databases">
        <title>Genomes of two closely related lineages of the louse Polyplax serrata with different host specificities.</title>
        <authorList>
            <person name="Martinu J."/>
            <person name="Tarabai H."/>
            <person name="Stefka J."/>
            <person name="Hypsa V."/>
        </authorList>
    </citation>
    <scope>NUCLEOTIDE SEQUENCE [LARGE SCALE GENOMIC DNA]</scope>
    <source>
        <strain evidence="6">HR10_N</strain>
    </source>
</reference>
<keyword evidence="2" id="KW-0812">Transmembrane</keyword>
<feature type="compositionally biased region" description="Low complexity" evidence="4">
    <location>
        <begin position="375"/>
        <end position="387"/>
    </location>
</feature>
<feature type="coiled-coil region" evidence="3">
    <location>
        <begin position="11"/>
        <end position="38"/>
    </location>
</feature>
<feature type="transmembrane region" description="Helical" evidence="2">
    <location>
        <begin position="45"/>
        <end position="63"/>
    </location>
</feature>
<keyword evidence="2" id="KW-1133">Transmembrane helix</keyword>
<protein>
    <recommendedName>
        <fullName evidence="2">Endoplasmic reticulum junction formation protein lunapark</fullName>
    </recommendedName>
</protein>
<keyword evidence="2" id="KW-0863">Zinc-finger</keyword>
<evidence type="ECO:0000256" key="1">
    <source>
        <dbReference type="ARBA" id="ARBA00009940"/>
    </source>
</evidence>
<sequence>MGIVLSRFRKKKSAVEVLEKLQNDIKELEENKSYAQIKHRQIKKLLYIYSVGMCILCGIIFYFQYSSTFREKLIYMVPLALSPILLLIVSRIISWYYGRLINKNQSLLIEMKKEKKRILDEVMDKETYKVAKEILDKYSTDNVPKEMELRKRAINTTTRPGSPIVKGPSPRLPVPSPNAKQFQQSGPLGRVVPPRPMPGPGPMMRLPAPVIPLERSYIDKMVEYLIGDGPNNRFALICSRCHSHNGMALKEEFEYTSFKCCYCFFYNPSRKVRPDAPKLEESVLSQSVIQEADSDSESKSAGENKGKHKAELQINGESVIYISVEVVEVEIRVLYMEYDNVKKSPNPFEDSDEEINKVDETGEDGENKSEESLEEPSPSAAETNPES</sequence>
<evidence type="ECO:0000313" key="7">
    <source>
        <dbReference type="Proteomes" id="UP001372834"/>
    </source>
</evidence>
<dbReference type="EMBL" id="JAWJWE010000005">
    <property type="protein sequence ID" value="KAK6634478.1"/>
    <property type="molecule type" value="Genomic_DNA"/>
</dbReference>
<comment type="similarity">
    <text evidence="1 2">Belongs to the lunapark family.</text>
</comment>
<comment type="domain">
    <text evidence="2">The C4-type zinc finger motif is necessary both for its ER three-way tubular junction localization and formation.</text>
</comment>
<dbReference type="AlphaFoldDB" id="A0AAN8P6M5"/>
<accession>A0AAN8P6M5</accession>
<dbReference type="GO" id="GO:0098826">
    <property type="term" value="C:endoplasmic reticulum tubular network membrane"/>
    <property type="evidence" value="ECO:0007669"/>
    <property type="project" value="UniProtKB-UniRule"/>
</dbReference>
<keyword evidence="2" id="KW-0862">Zinc</keyword>
<keyword evidence="3" id="KW-0175">Coiled coil</keyword>
<comment type="function">
    <text evidence="2">Plays a role in determining ER morphology.</text>
</comment>
<keyword evidence="2" id="KW-0479">Metal-binding</keyword>
<organism evidence="6 7">
    <name type="scientific">Polyplax serrata</name>
    <name type="common">Common mouse louse</name>
    <dbReference type="NCBI Taxonomy" id="468196"/>
    <lineage>
        <taxon>Eukaryota</taxon>
        <taxon>Metazoa</taxon>
        <taxon>Ecdysozoa</taxon>
        <taxon>Arthropoda</taxon>
        <taxon>Hexapoda</taxon>
        <taxon>Insecta</taxon>
        <taxon>Pterygota</taxon>
        <taxon>Neoptera</taxon>
        <taxon>Paraneoptera</taxon>
        <taxon>Psocodea</taxon>
        <taxon>Troctomorpha</taxon>
        <taxon>Phthiraptera</taxon>
        <taxon>Anoplura</taxon>
        <taxon>Polyplacidae</taxon>
        <taxon>Polyplax</taxon>
    </lineage>
</organism>
<feature type="region of interest" description="Disordered" evidence="4">
    <location>
        <begin position="342"/>
        <end position="387"/>
    </location>
</feature>
<feature type="compositionally biased region" description="Basic and acidic residues" evidence="4">
    <location>
        <begin position="296"/>
        <end position="309"/>
    </location>
</feature>
<comment type="caution">
    <text evidence="6">The sequence shown here is derived from an EMBL/GenBank/DDBJ whole genome shotgun (WGS) entry which is preliminary data.</text>
</comment>
<dbReference type="GO" id="GO:0008270">
    <property type="term" value="F:zinc ion binding"/>
    <property type="evidence" value="ECO:0007669"/>
    <property type="project" value="UniProtKB-KW"/>
</dbReference>
<comment type="subcellular location">
    <subcellularLocation>
        <location evidence="2">Endoplasmic reticulum membrane</location>
        <topology evidence="2">Multi-pass membrane protein</topology>
    </subcellularLocation>
</comment>
<feature type="region of interest" description="Disordered" evidence="4">
    <location>
        <begin position="284"/>
        <end position="309"/>
    </location>
</feature>
<feature type="domain" description="Lunapark zinc ribbon" evidence="5">
    <location>
        <begin position="218"/>
        <end position="267"/>
    </location>
</feature>
<dbReference type="GO" id="GO:1903373">
    <property type="term" value="P:positive regulation of endoplasmic reticulum tubular network organization"/>
    <property type="evidence" value="ECO:0007669"/>
    <property type="project" value="UniProtKB-UniRule"/>
</dbReference>
<feature type="transmembrane region" description="Helical" evidence="2">
    <location>
        <begin position="75"/>
        <end position="97"/>
    </location>
</feature>
<name>A0AAN8P6M5_POLSC</name>
<dbReference type="GO" id="GO:0071788">
    <property type="term" value="P:endoplasmic reticulum tubular network maintenance"/>
    <property type="evidence" value="ECO:0007669"/>
    <property type="project" value="UniProtKB-UniRule"/>
</dbReference>
<dbReference type="PANTHER" id="PTHR22166">
    <property type="entry name" value="ENDOPLASMIC RETICULUM JUNCTION FORMATION PROTEIN LUNAPARK"/>
    <property type="match status" value="1"/>
</dbReference>
<gene>
    <name evidence="6" type="ORF">RUM43_011879</name>
</gene>
<feature type="compositionally biased region" description="Basic and acidic residues" evidence="4">
    <location>
        <begin position="354"/>
        <end position="371"/>
    </location>
</feature>
<dbReference type="PANTHER" id="PTHR22166:SF12">
    <property type="entry name" value="ENDOPLASMIC RETICULUM JUNCTION FORMATION PROTEIN LUNAPARK"/>
    <property type="match status" value="1"/>
</dbReference>
<keyword evidence="2" id="KW-0256">Endoplasmic reticulum</keyword>
<dbReference type="Proteomes" id="UP001372834">
    <property type="component" value="Unassembled WGS sequence"/>
</dbReference>
<dbReference type="InterPro" id="IPR019273">
    <property type="entry name" value="Lunapark_Znf"/>
</dbReference>
<evidence type="ECO:0000256" key="3">
    <source>
        <dbReference type="SAM" id="Coils"/>
    </source>
</evidence>